<dbReference type="SUPFAM" id="SSF51658">
    <property type="entry name" value="Xylose isomerase-like"/>
    <property type="match status" value="1"/>
</dbReference>
<accession>A0AAC9J557</accession>
<dbReference type="InterPro" id="IPR050312">
    <property type="entry name" value="IolE/XylAMocC-like"/>
</dbReference>
<dbReference type="EMBL" id="CP017962">
    <property type="protein sequence ID" value="APC49514.1"/>
    <property type="molecule type" value="Genomic_DNA"/>
</dbReference>
<dbReference type="Gene3D" id="3.20.20.150">
    <property type="entry name" value="Divalent-metal-dependent TIM barrel enzymes"/>
    <property type="match status" value="1"/>
</dbReference>
<name>A0AAC9J557_VIRHA</name>
<dbReference type="PANTHER" id="PTHR12110">
    <property type="entry name" value="HYDROXYPYRUVATE ISOMERASE"/>
    <property type="match status" value="1"/>
</dbReference>
<dbReference type="PANTHER" id="PTHR12110:SF21">
    <property type="entry name" value="XYLOSE ISOMERASE-LIKE TIM BARREL DOMAIN-CONTAINING PROTEIN"/>
    <property type="match status" value="1"/>
</dbReference>
<dbReference type="KEGG" id="vhl:BME96_15510"/>
<feature type="domain" description="Xylose isomerase-like TIM barrel" evidence="1">
    <location>
        <begin position="22"/>
        <end position="260"/>
    </location>
</feature>
<protein>
    <recommendedName>
        <fullName evidence="1">Xylose isomerase-like TIM barrel domain-containing protein</fullName>
    </recommendedName>
</protein>
<dbReference type="Proteomes" id="UP000182945">
    <property type="component" value="Chromosome"/>
</dbReference>
<dbReference type="GeneID" id="71515819"/>
<evidence type="ECO:0000313" key="2">
    <source>
        <dbReference type="EMBL" id="APC49514.1"/>
    </source>
</evidence>
<evidence type="ECO:0000259" key="1">
    <source>
        <dbReference type="Pfam" id="PF01261"/>
    </source>
</evidence>
<dbReference type="RefSeq" id="WP_071649537.1">
    <property type="nucleotide sequence ID" value="NZ_CP017962.1"/>
</dbReference>
<organism evidence="2 3">
    <name type="scientific">Virgibacillus halodenitrificans</name>
    <name type="common">Bacillus halodenitrificans</name>
    <dbReference type="NCBI Taxonomy" id="1482"/>
    <lineage>
        <taxon>Bacteria</taxon>
        <taxon>Bacillati</taxon>
        <taxon>Bacillota</taxon>
        <taxon>Bacilli</taxon>
        <taxon>Bacillales</taxon>
        <taxon>Bacillaceae</taxon>
        <taxon>Virgibacillus</taxon>
    </lineage>
</organism>
<proteinExistence type="predicted"/>
<dbReference type="Pfam" id="PF01261">
    <property type="entry name" value="AP_endonuc_2"/>
    <property type="match status" value="1"/>
</dbReference>
<dbReference type="InterPro" id="IPR036237">
    <property type="entry name" value="Xyl_isomerase-like_sf"/>
</dbReference>
<reference evidence="2 3" key="1">
    <citation type="submission" date="2016-11" db="EMBL/GenBank/DDBJ databases">
        <title>Complete genome sequencing of Virgibacillus halodenitrificans PDB-F2.</title>
        <authorList>
            <person name="Sun Z."/>
            <person name="Zhou Y."/>
            <person name="Li H."/>
        </authorList>
    </citation>
    <scope>NUCLEOTIDE SEQUENCE [LARGE SCALE GENOMIC DNA]</scope>
    <source>
        <strain evidence="2 3">PDB-F2</strain>
    </source>
</reference>
<evidence type="ECO:0000313" key="3">
    <source>
        <dbReference type="Proteomes" id="UP000182945"/>
    </source>
</evidence>
<sequence length="265" mass="30411">MSREIFYSGLVQLEKPVKTNLQAFADYGADGVELFLDGPQWNNKDASFSNIKTYLNSYPFTYSVHGPMFDLNLTSENAAVRQTALNELKKTIEIAAEIQAHHVIIDPGICMFQIFDKHQAQRRALEAIMDLQQHAKQYRQPIAIENIGHNGTELFNQEEFCRLLDHFPDKEMLGLVLDTGHANLNNWDIPEVLEATKDQLLAIHLNDNDGHTDNHLAIGDGNINWEPIFKKLQQIPKKCRFILEYNTVMPYEKLQEGKKLLSEYL</sequence>
<gene>
    <name evidence="2" type="ORF">BME96_15510</name>
</gene>
<dbReference type="AlphaFoldDB" id="A0AAC9J557"/>
<dbReference type="InterPro" id="IPR013022">
    <property type="entry name" value="Xyl_isomerase-like_TIM-brl"/>
</dbReference>